<dbReference type="InterPro" id="IPR052609">
    <property type="entry name" value="Ribosome_Biogenesis_Reg"/>
</dbReference>
<comment type="caution">
    <text evidence="1">The sequence shown here is derived from an EMBL/GenBank/DDBJ whole genome shotgun (WGS) entry which is preliminary data.</text>
</comment>
<organism evidence="1 2">
    <name type="scientific">Heracleum sosnowskyi</name>
    <dbReference type="NCBI Taxonomy" id="360622"/>
    <lineage>
        <taxon>Eukaryota</taxon>
        <taxon>Viridiplantae</taxon>
        <taxon>Streptophyta</taxon>
        <taxon>Embryophyta</taxon>
        <taxon>Tracheophyta</taxon>
        <taxon>Spermatophyta</taxon>
        <taxon>Magnoliopsida</taxon>
        <taxon>eudicotyledons</taxon>
        <taxon>Gunneridae</taxon>
        <taxon>Pentapetalae</taxon>
        <taxon>asterids</taxon>
        <taxon>campanulids</taxon>
        <taxon>Apiales</taxon>
        <taxon>Apiaceae</taxon>
        <taxon>Apioideae</taxon>
        <taxon>apioid superclade</taxon>
        <taxon>Tordylieae</taxon>
        <taxon>Tordyliinae</taxon>
        <taxon>Heracleum</taxon>
    </lineage>
</organism>
<keyword evidence="2" id="KW-1185">Reference proteome</keyword>
<dbReference type="EMBL" id="JAUIZM010000009">
    <property type="protein sequence ID" value="KAK1363080.1"/>
    <property type="molecule type" value="Genomic_DNA"/>
</dbReference>
<dbReference type="GO" id="GO:0042254">
    <property type="term" value="P:ribosome biogenesis"/>
    <property type="evidence" value="ECO:0007669"/>
    <property type="project" value="TreeGrafter"/>
</dbReference>
<dbReference type="PANTHER" id="PTHR15682:SF2">
    <property type="entry name" value="UNHEALTHY RIBOSOME BIOGENESIS PROTEIN 2 HOMOLOG"/>
    <property type="match status" value="1"/>
</dbReference>
<dbReference type="PANTHER" id="PTHR15682">
    <property type="entry name" value="UNHEALTHY RIBOSOME BIOGENESIS PROTEIN 2 HOMOLOG"/>
    <property type="match status" value="1"/>
</dbReference>
<sequence length="414" mass="47417">MADEKKRSKKRKMNTVNELGQTKKCRCVEKESSKEEEESLESPWSNLQLLLSLQKASSLNQSTQTKEIDDAIELAFNYVVKYRVSESENDKDIVGIPRLVVFVNNWIQSLLITSAKRIIADDFFWDHRCWEIFRFCLDESVKHKVSLSFKKDLLQVVQCMARYVLSCLLITSSDIQVKEFDYDIVLYCLSCIFTSHGGIPNKDMNLWVSTVESVLNLVRKIIQDKLDDYKIGVFVLHLSCVVIEPYSSYLKVHPTGKKGFDKILENLLELLLYMLDVLHPYSSDYGWKGNLWKLIKEVLSQGLFHPVHIDGFMSVQSLNKYKMSSDYQKIWNSKMVVESYHIHFFDKVDKIMTGTNALALGNNIGELFRSYVDCIKKQKEFSVVGGRGSGQLQDRPNGQIAAVSSRKGSGGIVL</sequence>
<evidence type="ECO:0000313" key="2">
    <source>
        <dbReference type="Proteomes" id="UP001237642"/>
    </source>
</evidence>
<dbReference type="Proteomes" id="UP001237642">
    <property type="component" value="Unassembled WGS sequence"/>
</dbReference>
<name>A0AAD8H8X3_9APIA</name>
<gene>
    <name evidence="1" type="ORF">POM88_038641</name>
</gene>
<accession>A0AAD8H8X3</accession>
<evidence type="ECO:0000313" key="1">
    <source>
        <dbReference type="EMBL" id="KAK1363080.1"/>
    </source>
</evidence>
<reference evidence="1" key="2">
    <citation type="submission" date="2023-05" db="EMBL/GenBank/DDBJ databases">
        <authorList>
            <person name="Schelkunov M.I."/>
        </authorList>
    </citation>
    <scope>NUCLEOTIDE SEQUENCE</scope>
    <source>
        <strain evidence="1">Hsosn_3</strain>
        <tissue evidence="1">Leaf</tissue>
    </source>
</reference>
<dbReference type="GO" id="GO:0005730">
    <property type="term" value="C:nucleolus"/>
    <property type="evidence" value="ECO:0007669"/>
    <property type="project" value="TreeGrafter"/>
</dbReference>
<dbReference type="AlphaFoldDB" id="A0AAD8H8X3"/>
<proteinExistence type="predicted"/>
<protein>
    <submittedName>
        <fullName evidence="1">Uncharacterized protein</fullName>
    </submittedName>
</protein>
<reference evidence="1" key="1">
    <citation type="submission" date="2023-02" db="EMBL/GenBank/DDBJ databases">
        <title>Genome of toxic invasive species Heracleum sosnowskyi carries increased number of genes despite the absence of recent whole-genome duplications.</title>
        <authorList>
            <person name="Schelkunov M."/>
            <person name="Shtratnikova V."/>
            <person name="Makarenko M."/>
            <person name="Klepikova A."/>
            <person name="Omelchenko D."/>
            <person name="Novikova G."/>
            <person name="Obukhova E."/>
            <person name="Bogdanov V."/>
            <person name="Penin A."/>
            <person name="Logacheva M."/>
        </authorList>
    </citation>
    <scope>NUCLEOTIDE SEQUENCE</scope>
    <source>
        <strain evidence="1">Hsosn_3</strain>
        <tissue evidence="1">Leaf</tissue>
    </source>
</reference>